<proteinExistence type="predicted"/>
<keyword evidence="2" id="KW-1185">Reference proteome</keyword>
<protein>
    <submittedName>
        <fullName evidence="1">Uncharacterized protein</fullName>
    </submittedName>
</protein>
<evidence type="ECO:0000313" key="2">
    <source>
        <dbReference type="Proteomes" id="UP000327118"/>
    </source>
</evidence>
<accession>A0A5N6Z438</accession>
<organism evidence="1 2">
    <name type="scientific">Aspergillus coremiiformis</name>
    <dbReference type="NCBI Taxonomy" id="138285"/>
    <lineage>
        <taxon>Eukaryota</taxon>
        <taxon>Fungi</taxon>
        <taxon>Dikarya</taxon>
        <taxon>Ascomycota</taxon>
        <taxon>Pezizomycotina</taxon>
        <taxon>Eurotiomycetes</taxon>
        <taxon>Eurotiomycetidae</taxon>
        <taxon>Eurotiales</taxon>
        <taxon>Aspergillaceae</taxon>
        <taxon>Aspergillus</taxon>
        <taxon>Aspergillus subgen. Circumdati</taxon>
    </lineage>
</organism>
<dbReference type="AlphaFoldDB" id="A0A5N6Z438"/>
<name>A0A5N6Z438_9EURO</name>
<dbReference type="Proteomes" id="UP000327118">
    <property type="component" value="Unassembled WGS sequence"/>
</dbReference>
<reference evidence="2" key="1">
    <citation type="submission" date="2019-04" db="EMBL/GenBank/DDBJ databases">
        <title>Friends and foes A comparative genomics studyof 23 Aspergillus species from section Flavi.</title>
        <authorList>
            <consortium name="DOE Joint Genome Institute"/>
            <person name="Kjaerbolling I."/>
            <person name="Vesth T."/>
            <person name="Frisvad J.C."/>
            <person name="Nybo J.L."/>
            <person name="Theobald S."/>
            <person name="Kildgaard S."/>
            <person name="Isbrandt T."/>
            <person name="Kuo A."/>
            <person name="Sato A."/>
            <person name="Lyhne E.K."/>
            <person name="Kogle M.E."/>
            <person name="Wiebenga A."/>
            <person name="Kun R.S."/>
            <person name="Lubbers R.J."/>
            <person name="Makela M.R."/>
            <person name="Barry K."/>
            <person name="Chovatia M."/>
            <person name="Clum A."/>
            <person name="Daum C."/>
            <person name="Haridas S."/>
            <person name="He G."/>
            <person name="LaButti K."/>
            <person name="Lipzen A."/>
            <person name="Mondo S."/>
            <person name="Riley R."/>
            <person name="Salamov A."/>
            <person name="Simmons B.A."/>
            <person name="Magnuson J.K."/>
            <person name="Henrissat B."/>
            <person name="Mortensen U.H."/>
            <person name="Larsen T.O."/>
            <person name="Devries R.P."/>
            <person name="Grigoriev I.V."/>
            <person name="Machida M."/>
            <person name="Baker S.E."/>
            <person name="Andersen M.R."/>
        </authorList>
    </citation>
    <scope>NUCLEOTIDE SEQUENCE [LARGE SCALE GENOMIC DNA]</scope>
    <source>
        <strain evidence="2">CBS 553.77</strain>
    </source>
</reference>
<gene>
    <name evidence="1" type="ORF">BDV28DRAFT_135150</name>
</gene>
<evidence type="ECO:0000313" key="1">
    <source>
        <dbReference type="EMBL" id="KAE8352424.1"/>
    </source>
</evidence>
<dbReference type="EMBL" id="ML739131">
    <property type="protein sequence ID" value="KAE8352424.1"/>
    <property type="molecule type" value="Genomic_DNA"/>
</dbReference>
<sequence length="58" mass="6540">MYISTCLWPQVLLGNEKQVPPCLQCNCNVGYLLVAGEASSKRRVGLQVLVHRWIPLFP</sequence>